<feature type="domain" description="Nudix hydrolase" evidence="3">
    <location>
        <begin position="1"/>
        <end position="133"/>
    </location>
</feature>
<dbReference type="Gene3D" id="3.90.79.10">
    <property type="entry name" value="Nucleoside Triphosphate Pyrophosphohydrolase"/>
    <property type="match status" value="1"/>
</dbReference>
<evidence type="ECO:0000259" key="3">
    <source>
        <dbReference type="PROSITE" id="PS51462"/>
    </source>
</evidence>
<evidence type="ECO:0000313" key="4">
    <source>
        <dbReference type="EMBL" id="PZO87681.1"/>
    </source>
</evidence>
<evidence type="ECO:0000256" key="1">
    <source>
        <dbReference type="ARBA" id="ARBA00001946"/>
    </source>
</evidence>
<organism evidence="4 5">
    <name type="scientific">Micavibrio aeruginosavorus</name>
    <dbReference type="NCBI Taxonomy" id="349221"/>
    <lineage>
        <taxon>Bacteria</taxon>
        <taxon>Pseudomonadati</taxon>
        <taxon>Bdellovibrionota</taxon>
        <taxon>Bdellovibrionia</taxon>
        <taxon>Bdellovibrionales</taxon>
        <taxon>Pseudobdellovibrionaceae</taxon>
        <taxon>Micavibrio</taxon>
    </lineage>
</organism>
<dbReference type="Proteomes" id="UP000249557">
    <property type="component" value="Unassembled WGS sequence"/>
</dbReference>
<dbReference type="PRINTS" id="PR00502">
    <property type="entry name" value="NUDIXFAMILY"/>
</dbReference>
<comment type="caution">
    <text evidence="4">The sequence shown here is derived from an EMBL/GenBank/DDBJ whole genome shotgun (WGS) entry which is preliminary data.</text>
</comment>
<evidence type="ECO:0000256" key="2">
    <source>
        <dbReference type="ARBA" id="ARBA00022801"/>
    </source>
</evidence>
<name>A0A2W5BX54_9BACT</name>
<dbReference type="PANTHER" id="PTHR43046:SF2">
    <property type="entry name" value="8-OXO-DGTP DIPHOSPHATASE-RELATED"/>
    <property type="match status" value="1"/>
</dbReference>
<dbReference type="GO" id="GO:0016787">
    <property type="term" value="F:hydrolase activity"/>
    <property type="evidence" value="ECO:0007669"/>
    <property type="project" value="UniProtKB-KW"/>
</dbReference>
<reference evidence="4 5" key="1">
    <citation type="submission" date="2017-08" db="EMBL/GenBank/DDBJ databases">
        <title>Infants hospitalized years apart are colonized by the same room-sourced microbial strains.</title>
        <authorList>
            <person name="Brooks B."/>
            <person name="Olm M.R."/>
            <person name="Firek B.A."/>
            <person name="Baker R."/>
            <person name="Thomas B.C."/>
            <person name="Morowitz M.J."/>
            <person name="Banfield J.F."/>
        </authorList>
    </citation>
    <scope>NUCLEOTIDE SEQUENCE [LARGE SCALE GENOMIC DNA]</scope>
    <source>
        <strain evidence="4">S2_018_000_R2_104</strain>
    </source>
</reference>
<dbReference type="CDD" id="cd02883">
    <property type="entry name" value="NUDIX_Hydrolase"/>
    <property type="match status" value="1"/>
</dbReference>
<protein>
    <recommendedName>
        <fullName evidence="3">Nudix hydrolase domain-containing protein</fullName>
    </recommendedName>
</protein>
<dbReference type="PROSITE" id="PS51462">
    <property type="entry name" value="NUDIX"/>
    <property type="match status" value="1"/>
</dbReference>
<evidence type="ECO:0000313" key="5">
    <source>
        <dbReference type="Proteomes" id="UP000249557"/>
    </source>
</evidence>
<dbReference type="AlphaFoldDB" id="A0A2W5BX54"/>
<sequence length="134" mass="14972">MSRNTVAVAVVKQGKEFAMLKRLTEVWTFPSGKVEPGETVEAATLREAFEEAGLTVKIVADLGEREVGENHLHYRLCEVVSGDLTLREPDKFSEARWLSGDIVMQIGGQHLHRPILDCIYADRPRDFAPLPEIA</sequence>
<comment type="cofactor">
    <cofactor evidence="1">
        <name>Mg(2+)</name>
        <dbReference type="ChEBI" id="CHEBI:18420"/>
    </cofactor>
</comment>
<accession>A0A2W5BX54</accession>
<dbReference type="SUPFAM" id="SSF55811">
    <property type="entry name" value="Nudix"/>
    <property type="match status" value="1"/>
</dbReference>
<keyword evidence="2" id="KW-0378">Hydrolase</keyword>
<dbReference type="InterPro" id="IPR015797">
    <property type="entry name" value="NUDIX_hydrolase-like_dom_sf"/>
</dbReference>
<dbReference type="EMBL" id="QFNK01000046">
    <property type="protein sequence ID" value="PZO87681.1"/>
    <property type="molecule type" value="Genomic_DNA"/>
</dbReference>
<proteinExistence type="predicted"/>
<dbReference type="InterPro" id="IPR000086">
    <property type="entry name" value="NUDIX_hydrolase_dom"/>
</dbReference>
<gene>
    <name evidence="4" type="ORF">DI626_03405</name>
</gene>
<dbReference type="PANTHER" id="PTHR43046">
    <property type="entry name" value="GDP-MANNOSE MANNOSYL HYDROLASE"/>
    <property type="match status" value="1"/>
</dbReference>
<dbReference type="Pfam" id="PF00293">
    <property type="entry name" value="NUDIX"/>
    <property type="match status" value="1"/>
</dbReference>
<dbReference type="InterPro" id="IPR020476">
    <property type="entry name" value="Nudix_hydrolase"/>
</dbReference>